<comment type="subcellular location">
    <subcellularLocation>
        <location evidence="1">Nucleus</location>
    </subcellularLocation>
</comment>
<dbReference type="Gene3D" id="4.10.280.10">
    <property type="entry name" value="Helix-loop-helix DNA-binding domain"/>
    <property type="match status" value="1"/>
</dbReference>
<dbReference type="EMBL" id="JACGWL010000010">
    <property type="protein sequence ID" value="KAK4393530.1"/>
    <property type="molecule type" value="Genomic_DNA"/>
</dbReference>
<dbReference type="GO" id="GO:0046983">
    <property type="term" value="F:protein dimerization activity"/>
    <property type="evidence" value="ECO:0007669"/>
    <property type="project" value="InterPro"/>
</dbReference>
<evidence type="ECO:0000256" key="2">
    <source>
        <dbReference type="ARBA" id="ARBA00023015"/>
    </source>
</evidence>
<dbReference type="InterPro" id="IPR052610">
    <property type="entry name" value="bHLH_transcription_regulator"/>
</dbReference>
<name>A0AAE2BQ99_9LAMI</name>
<reference evidence="7" key="2">
    <citation type="journal article" date="2024" name="Plant">
        <title>Genomic evolution and insights into agronomic trait innovations of Sesamum species.</title>
        <authorList>
            <person name="Miao H."/>
            <person name="Wang L."/>
            <person name="Qu L."/>
            <person name="Liu H."/>
            <person name="Sun Y."/>
            <person name="Le M."/>
            <person name="Wang Q."/>
            <person name="Wei S."/>
            <person name="Zheng Y."/>
            <person name="Lin W."/>
            <person name="Duan Y."/>
            <person name="Cao H."/>
            <person name="Xiong S."/>
            <person name="Wang X."/>
            <person name="Wei L."/>
            <person name="Li C."/>
            <person name="Ma Q."/>
            <person name="Ju M."/>
            <person name="Zhao R."/>
            <person name="Li G."/>
            <person name="Mu C."/>
            <person name="Tian Q."/>
            <person name="Mei H."/>
            <person name="Zhang T."/>
            <person name="Gao T."/>
            <person name="Zhang H."/>
        </authorList>
    </citation>
    <scope>NUCLEOTIDE SEQUENCE</scope>
    <source>
        <tissue evidence="7">Leaf</tissue>
    </source>
</reference>
<dbReference type="PANTHER" id="PTHR45959">
    <property type="entry name" value="BHLH TRANSCRIPTION FACTOR"/>
    <property type="match status" value="1"/>
</dbReference>
<keyword evidence="4" id="KW-0539">Nucleus</keyword>
<evidence type="ECO:0000256" key="1">
    <source>
        <dbReference type="ARBA" id="ARBA00004123"/>
    </source>
</evidence>
<evidence type="ECO:0000313" key="7">
    <source>
        <dbReference type="EMBL" id="KAK4393530.1"/>
    </source>
</evidence>
<dbReference type="AlphaFoldDB" id="A0AAE2BQ99"/>
<evidence type="ECO:0000256" key="3">
    <source>
        <dbReference type="ARBA" id="ARBA00023163"/>
    </source>
</evidence>
<evidence type="ECO:0000313" key="8">
    <source>
        <dbReference type="Proteomes" id="UP001289374"/>
    </source>
</evidence>
<keyword evidence="3" id="KW-0804">Transcription</keyword>
<comment type="caution">
    <text evidence="7">The sequence shown here is derived from an EMBL/GenBank/DDBJ whole genome shotgun (WGS) entry which is preliminary data.</text>
</comment>
<feature type="compositionally biased region" description="Basic and acidic residues" evidence="5">
    <location>
        <begin position="147"/>
        <end position="156"/>
    </location>
</feature>
<dbReference type="Proteomes" id="UP001289374">
    <property type="component" value="Unassembled WGS sequence"/>
</dbReference>
<evidence type="ECO:0000256" key="4">
    <source>
        <dbReference type="ARBA" id="ARBA00023242"/>
    </source>
</evidence>
<feature type="region of interest" description="Disordered" evidence="5">
    <location>
        <begin position="147"/>
        <end position="166"/>
    </location>
</feature>
<sequence>MEFDPRRMQEDSRMSSDQCEFMDYMDEELAAILAEDFPGSLSPTGSDSSSSSTLITAPGTINSAAANLCTEPPNVVRLERPAKEQKPNNFSNFSSVKGVADIDKASSAPVILNFGNANSPENCRQAPLVVLDPDKEAVVSEVFRNEGSRVGKRDGTGNKPRRLRPPSQTYDHIMAERKRREKLSQRFLALSSIVPGLKKAHNSDLKHIYVTLLIFKPIELIVLCHTCNKFIDGQDFCPGGYHQVLKTPPRESENVGEQAAKQTVESVVFVKRSHIMEDEGSSDEKNRESDELSSLPEIEARVCDKSILLKILCEKSKDVLVKVLAEVEKLNLAVVNTSVTPFGSLALDITINAQMNKEMRLAAKDMPNPIITDLSAVSGKCETQTHLNHMLDMNPCVKKHKQQGTGMFWDANAGRHPSLTWRSARPLLEEGCEWVVLMGLGEEEGRWRWLLHNTGRFTVQSTNKHAKVMTARRVASSSGPVLHSVAKYMVLASRHCGVDSKRLVRWIKLVSLPCVGSFGRNGLKN</sequence>
<proteinExistence type="predicted"/>
<dbReference type="Pfam" id="PF22754">
    <property type="entry name" value="bHLH-TF_ACT-like_plant"/>
    <property type="match status" value="1"/>
</dbReference>
<gene>
    <name evidence="7" type="ORF">Sango_1823800</name>
</gene>
<dbReference type="InterPro" id="IPR036638">
    <property type="entry name" value="HLH_DNA-bd_sf"/>
</dbReference>
<keyword evidence="2" id="KW-0805">Transcription regulation</keyword>
<dbReference type="GO" id="GO:0005634">
    <property type="term" value="C:nucleus"/>
    <property type="evidence" value="ECO:0007669"/>
    <property type="project" value="UniProtKB-SubCell"/>
</dbReference>
<feature type="domain" description="Plant bHLH transcription factor ACT-like" evidence="6">
    <location>
        <begin position="302"/>
        <end position="353"/>
    </location>
</feature>
<dbReference type="SUPFAM" id="SSF47459">
    <property type="entry name" value="HLH, helix-loop-helix DNA-binding domain"/>
    <property type="match status" value="1"/>
</dbReference>
<evidence type="ECO:0000259" key="6">
    <source>
        <dbReference type="Pfam" id="PF22754"/>
    </source>
</evidence>
<evidence type="ECO:0000256" key="5">
    <source>
        <dbReference type="SAM" id="MobiDB-lite"/>
    </source>
</evidence>
<keyword evidence="8" id="KW-1185">Reference proteome</keyword>
<dbReference type="InterPro" id="IPR054502">
    <property type="entry name" value="bHLH-TF_ACT-like_plant"/>
</dbReference>
<dbReference type="PANTHER" id="PTHR45959:SF2">
    <property type="entry name" value="BHLH TRANSCRIPTION FACTOR"/>
    <property type="match status" value="1"/>
</dbReference>
<reference evidence="7" key="1">
    <citation type="submission" date="2020-06" db="EMBL/GenBank/DDBJ databases">
        <authorList>
            <person name="Li T."/>
            <person name="Hu X."/>
            <person name="Zhang T."/>
            <person name="Song X."/>
            <person name="Zhang H."/>
            <person name="Dai N."/>
            <person name="Sheng W."/>
            <person name="Hou X."/>
            <person name="Wei L."/>
        </authorList>
    </citation>
    <scope>NUCLEOTIDE SEQUENCE</scope>
    <source>
        <strain evidence="7">K16</strain>
        <tissue evidence="7">Leaf</tissue>
    </source>
</reference>
<protein>
    <submittedName>
        <fullName evidence="7">Transcription factor</fullName>
    </submittedName>
</protein>
<organism evidence="7 8">
    <name type="scientific">Sesamum angolense</name>
    <dbReference type="NCBI Taxonomy" id="2727404"/>
    <lineage>
        <taxon>Eukaryota</taxon>
        <taxon>Viridiplantae</taxon>
        <taxon>Streptophyta</taxon>
        <taxon>Embryophyta</taxon>
        <taxon>Tracheophyta</taxon>
        <taxon>Spermatophyta</taxon>
        <taxon>Magnoliopsida</taxon>
        <taxon>eudicotyledons</taxon>
        <taxon>Gunneridae</taxon>
        <taxon>Pentapetalae</taxon>
        <taxon>asterids</taxon>
        <taxon>lamiids</taxon>
        <taxon>Lamiales</taxon>
        <taxon>Pedaliaceae</taxon>
        <taxon>Sesamum</taxon>
    </lineage>
</organism>
<accession>A0AAE2BQ99</accession>